<dbReference type="OrthoDB" id="97893at2"/>
<evidence type="ECO:0000256" key="2">
    <source>
        <dbReference type="ARBA" id="ARBA00022448"/>
    </source>
</evidence>
<evidence type="ECO:0000256" key="7">
    <source>
        <dbReference type="SAM" id="SignalP"/>
    </source>
</evidence>
<dbReference type="InterPro" id="IPR057601">
    <property type="entry name" value="Oar-like_b-barrel"/>
</dbReference>
<comment type="caution">
    <text evidence="9">The sequence shown here is derived from an EMBL/GenBank/DDBJ whole genome shotgun (WGS) entry which is preliminary data.</text>
</comment>
<dbReference type="InterPro" id="IPR039426">
    <property type="entry name" value="TonB-dep_rcpt-like"/>
</dbReference>
<reference evidence="9 10" key="1">
    <citation type="submission" date="2019-03" db="EMBL/GenBank/DDBJ databases">
        <title>Genomic Encyclopedia of Type Strains, Phase IV (KMG-IV): sequencing the most valuable type-strain genomes for metagenomic binning, comparative biology and taxonomic classification.</title>
        <authorList>
            <person name="Goeker M."/>
        </authorList>
    </citation>
    <scope>NUCLEOTIDE SEQUENCE [LARGE SCALE GENOMIC DNA]</scope>
    <source>
        <strain evidence="9 10">DSM 103428</strain>
    </source>
</reference>
<dbReference type="SUPFAM" id="SSF56935">
    <property type="entry name" value="Porins"/>
    <property type="match status" value="1"/>
</dbReference>
<dbReference type="GO" id="GO:0015344">
    <property type="term" value="F:siderophore uptake transmembrane transporter activity"/>
    <property type="evidence" value="ECO:0007669"/>
    <property type="project" value="TreeGrafter"/>
</dbReference>
<name>A0A4R1L428_9BACT</name>
<evidence type="ECO:0000256" key="1">
    <source>
        <dbReference type="ARBA" id="ARBA00004571"/>
    </source>
</evidence>
<dbReference type="Pfam" id="PF25183">
    <property type="entry name" value="OMP_b-brl_4"/>
    <property type="match status" value="1"/>
</dbReference>
<dbReference type="PROSITE" id="PS50194">
    <property type="entry name" value="FILAMIN_REPEAT"/>
    <property type="match status" value="1"/>
</dbReference>
<proteinExistence type="predicted"/>
<evidence type="ECO:0000256" key="6">
    <source>
        <dbReference type="ARBA" id="ARBA00023237"/>
    </source>
</evidence>
<dbReference type="GO" id="GO:0044718">
    <property type="term" value="P:siderophore transmembrane transport"/>
    <property type="evidence" value="ECO:0007669"/>
    <property type="project" value="TreeGrafter"/>
</dbReference>
<evidence type="ECO:0000256" key="3">
    <source>
        <dbReference type="ARBA" id="ARBA00022452"/>
    </source>
</evidence>
<dbReference type="InterPro" id="IPR036942">
    <property type="entry name" value="Beta-barrel_TonB_sf"/>
</dbReference>
<dbReference type="EMBL" id="SMGK01000003">
    <property type="protein sequence ID" value="TCK72812.1"/>
    <property type="molecule type" value="Genomic_DNA"/>
</dbReference>
<dbReference type="PANTHER" id="PTHR30069:SF46">
    <property type="entry name" value="OAR PROTEIN"/>
    <property type="match status" value="1"/>
</dbReference>
<evidence type="ECO:0000256" key="4">
    <source>
        <dbReference type="ARBA" id="ARBA00022692"/>
    </source>
</evidence>
<dbReference type="Gene3D" id="2.40.170.20">
    <property type="entry name" value="TonB-dependent receptor, beta-barrel domain"/>
    <property type="match status" value="1"/>
</dbReference>
<dbReference type="InterPro" id="IPR013784">
    <property type="entry name" value="Carb-bd-like_fold"/>
</dbReference>
<feature type="chain" id="PRO_5020340838" evidence="7">
    <location>
        <begin position="32"/>
        <end position="1177"/>
    </location>
</feature>
<dbReference type="Gene3D" id="2.60.40.1120">
    <property type="entry name" value="Carboxypeptidase-like, regulatory domain"/>
    <property type="match status" value="1"/>
</dbReference>
<keyword evidence="5" id="KW-0472">Membrane</keyword>
<evidence type="ECO:0000256" key="5">
    <source>
        <dbReference type="ARBA" id="ARBA00023136"/>
    </source>
</evidence>
<evidence type="ECO:0000313" key="10">
    <source>
        <dbReference type="Proteomes" id="UP000295210"/>
    </source>
</evidence>
<feature type="domain" description="TonB-dependent transporter Oar-like beta-barrel" evidence="8">
    <location>
        <begin position="253"/>
        <end position="1158"/>
    </location>
</feature>
<dbReference type="Proteomes" id="UP000295210">
    <property type="component" value="Unassembled WGS sequence"/>
</dbReference>
<dbReference type="AlphaFoldDB" id="A0A4R1L428"/>
<feature type="signal peptide" evidence="7">
    <location>
        <begin position="1"/>
        <end position="31"/>
    </location>
</feature>
<keyword evidence="9" id="KW-0675">Receptor</keyword>
<dbReference type="SUPFAM" id="SSF49452">
    <property type="entry name" value="Starch-binding domain-like"/>
    <property type="match status" value="1"/>
</dbReference>
<dbReference type="PANTHER" id="PTHR30069">
    <property type="entry name" value="TONB-DEPENDENT OUTER MEMBRANE RECEPTOR"/>
    <property type="match status" value="1"/>
</dbReference>
<evidence type="ECO:0000259" key="8">
    <source>
        <dbReference type="Pfam" id="PF25183"/>
    </source>
</evidence>
<keyword evidence="10" id="KW-1185">Reference proteome</keyword>
<evidence type="ECO:0000313" key="9">
    <source>
        <dbReference type="EMBL" id="TCK72812.1"/>
    </source>
</evidence>
<dbReference type="RefSeq" id="WP_131996716.1">
    <property type="nucleotide sequence ID" value="NZ_SMGK01000003.1"/>
</dbReference>
<keyword evidence="4" id="KW-0812">Transmembrane</keyword>
<keyword evidence="6" id="KW-0998">Cell outer membrane</keyword>
<dbReference type="GO" id="GO:0030246">
    <property type="term" value="F:carbohydrate binding"/>
    <property type="evidence" value="ECO:0007669"/>
    <property type="project" value="InterPro"/>
</dbReference>
<comment type="subcellular location">
    <subcellularLocation>
        <location evidence="1">Cell outer membrane</location>
        <topology evidence="1">Multi-pass membrane protein</topology>
    </subcellularLocation>
</comment>
<keyword evidence="7" id="KW-0732">Signal</keyword>
<dbReference type="Pfam" id="PF13620">
    <property type="entry name" value="CarboxypepD_reg"/>
    <property type="match status" value="1"/>
</dbReference>
<gene>
    <name evidence="9" type="ORF">C7378_2402</name>
</gene>
<accession>A0A4R1L428</accession>
<dbReference type="GO" id="GO:0009279">
    <property type="term" value="C:cell outer membrane"/>
    <property type="evidence" value="ECO:0007669"/>
    <property type="project" value="UniProtKB-SubCell"/>
</dbReference>
<keyword evidence="3" id="KW-1134">Transmembrane beta strand</keyword>
<protein>
    <submittedName>
        <fullName evidence="9">TonB-dependent receptor-like protein</fullName>
    </submittedName>
</protein>
<sequence>MRRFGNFASIAKAAVFTVLVALLLGPGCIFAQVDQGTITGTVTDPSGAVIPGAKVTLTETQTGFVLNGTTNPNGVYVFSPVKIGSYTVQVSAAGFRSVTLSGLVLNVNQRLQASLSLPAGDVSQTVQVKAGASELLQTEQSSTGQTVSTKVINDTPLNGRNYVFVAQLAAGVAQSNGSRGEGNGDFSANGLRAEQNNFILDGVDNNSNQVDFLNGASYIIKPPPDALAEFKVETSNYDAEFGHSAGAVLNASIKSGTNSLHGNLWEYWRNNILDAKDYFARSIPTPEYRQNQFGGTIGGPIVKDKLFFFGDVEANRIVFGSTNTYSVPTPLMRQGNFSELLNPALTGSSKPITLYQPGSNGTALLSCNGAQNVLCAGQISPVAQHLLQLYPLPNTNDGKTYNNLVENINDINNTVDWDARIDWNASAKDQAFFRMSYYNQRGNYPAPFGPILDGGGYGSDGPVVNMGENYVLSETHIFSPLLVNEFRFGYNWGHPQYLQQSANTNVAAAAGLGGIPFGPNNGGLPSTSVSGISGFGSPGFYPAIEYENVFQILDNVTRVIGNHTLKMGVNFQRIRVSTTAPISPHGTFGYNGFYTSNPGVSFTGSGVADFLADQMNSASLSNLFNIENARWYNSGYLQDDWKALPNLTLNLGLRYDYFQPAIEQHDHQAYWNPTSISGPGSGTADFLLSNGARNVAIAPTFLSLLASNNINLIYSGNRSLALSQKANFGPRVGFAFQPLSRLVVRGGFGVFFGGLESIGGAPNPGYNYPFAFTLNFPAPGCSGNLCPTNGITLANGFSNAIAAGLNNYLSTPALVGGQLQTKTPYTEQYNLSTQYAFSSSLSLTLAYVGNVSRHLQAIIDRNAPFGLVGPQDNAQLDRPFPGFGGTQYDAYEGVGSYNSLQATLEKHASNGLYFLAAYTLGHALDDTATPLNGGSNIYRNANLLPIGSEYTNSDWDVRQRFTFSGDYQLPFGKGRRFLNRGGFINQVVGGWSDDLTFYAMTGNPFTVGPNNAGANGASARRAILIGNPYSAGGSPDASNAGTACAPATRNITNWFNPCAFANPLPGNLIPDTQTSSNPQGTPLLSEAAVLPFLGTARNQIYGPGYQRINMSLFKNFDTVEGQYLQFRADIFNLFNTPAFGQPNGSNNSNGGVITNTRSLGAFTPNARFFQLALKYYF</sequence>
<dbReference type="InterPro" id="IPR017868">
    <property type="entry name" value="Filamin/ABP280_repeat-like"/>
</dbReference>
<keyword evidence="2" id="KW-0813">Transport</keyword>
<organism evidence="9 10">
    <name type="scientific">Acidipila rosea</name>
    <dbReference type="NCBI Taxonomy" id="768535"/>
    <lineage>
        <taxon>Bacteria</taxon>
        <taxon>Pseudomonadati</taxon>
        <taxon>Acidobacteriota</taxon>
        <taxon>Terriglobia</taxon>
        <taxon>Terriglobales</taxon>
        <taxon>Acidobacteriaceae</taxon>
        <taxon>Acidipila</taxon>
    </lineage>
</organism>